<dbReference type="EMBL" id="LSBI01000003">
    <property type="protein sequence ID" value="OAQ92112.1"/>
    <property type="molecule type" value="Genomic_DNA"/>
</dbReference>
<sequence>MLCVGSVGDCADGVSPWWCAHSVLSETTPALSSKSLQYRSAWCVSASKWELFSNRIVVLYDHRSERPSSETLDPSDRRD</sequence>
<dbReference type="EMBL" id="LSBH01000003">
    <property type="protein sequence ID" value="OAQ82066.1"/>
    <property type="molecule type" value="Genomic_DNA"/>
</dbReference>
<reference evidence="1 3" key="1">
    <citation type="submission" date="2016-01" db="EMBL/GenBank/DDBJ databases">
        <title>Biosynthesis of antibiotic leucinostatins and their inhibition on Phytophthora in bio-control Purpureocillium lilacinum.</title>
        <authorList>
            <person name="Wang G."/>
            <person name="Liu Z."/>
            <person name="Lin R."/>
            <person name="Li E."/>
            <person name="Mao Z."/>
            <person name="Ling J."/>
            <person name="Yin W."/>
            <person name="Xie B."/>
        </authorList>
    </citation>
    <scope>NUCLEOTIDE SEQUENCE [LARGE SCALE GENOMIC DNA]</scope>
    <source>
        <strain evidence="1">PLBJ-1</strain>
        <strain evidence="2">PLFJ-1</strain>
    </source>
</reference>
<evidence type="ECO:0000313" key="2">
    <source>
        <dbReference type="EMBL" id="OAQ92112.1"/>
    </source>
</evidence>
<evidence type="ECO:0000313" key="1">
    <source>
        <dbReference type="EMBL" id="OAQ82066.1"/>
    </source>
</evidence>
<proteinExistence type="predicted"/>
<organism evidence="1 3">
    <name type="scientific">Purpureocillium lilacinum</name>
    <name type="common">Paecilomyces lilacinus</name>
    <dbReference type="NCBI Taxonomy" id="33203"/>
    <lineage>
        <taxon>Eukaryota</taxon>
        <taxon>Fungi</taxon>
        <taxon>Dikarya</taxon>
        <taxon>Ascomycota</taxon>
        <taxon>Pezizomycotina</taxon>
        <taxon>Sordariomycetes</taxon>
        <taxon>Hypocreomycetidae</taxon>
        <taxon>Hypocreales</taxon>
        <taxon>Ophiocordycipitaceae</taxon>
        <taxon>Purpureocillium</taxon>
    </lineage>
</organism>
<evidence type="ECO:0000313" key="3">
    <source>
        <dbReference type="Proteomes" id="UP000078240"/>
    </source>
</evidence>
<protein>
    <submittedName>
        <fullName evidence="1">Uncharacterized protein</fullName>
    </submittedName>
</protein>
<comment type="caution">
    <text evidence="1">The sequence shown here is derived from an EMBL/GenBank/DDBJ whole genome shotgun (WGS) entry which is preliminary data.</text>
</comment>
<name>A0A179GVT5_PURLI</name>
<dbReference type="AlphaFoldDB" id="A0A179GVT5"/>
<accession>A0A179GVT5</accession>
<dbReference type="Proteomes" id="UP000078240">
    <property type="component" value="Unassembled WGS sequence"/>
</dbReference>
<gene>
    <name evidence="1" type="ORF">VFPBJ_04650</name>
    <name evidence="2" type="ORF">VFPFJ_03852</name>
</gene>
<dbReference type="Proteomes" id="UP000078340">
    <property type="component" value="Unassembled WGS sequence"/>
</dbReference>